<protein>
    <submittedName>
        <fullName evidence="2">Uncharacterized protein</fullName>
    </submittedName>
</protein>
<proteinExistence type="predicted"/>
<organism evidence="2 3">
    <name type="scientific">Hyaloscypha variabilis (strain UAMH 11265 / GT02V1 / F)</name>
    <name type="common">Meliniomyces variabilis</name>
    <dbReference type="NCBI Taxonomy" id="1149755"/>
    <lineage>
        <taxon>Eukaryota</taxon>
        <taxon>Fungi</taxon>
        <taxon>Dikarya</taxon>
        <taxon>Ascomycota</taxon>
        <taxon>Pezizomycotina</taxon>
        <taxon>Leotiomycetes</taxon>
        <taxon>Helotiales</taxon>
        <taxon>Hyaloscyphaceae</taxon>
        <taxon>Hyaloscypha</taxon>
        <taxon>Hyaloscypha variabilis</taxon>
    </lineage>
</organism>
<reference evidence="2 3" key="1">
    <citation type="submission" date="2016-04" db="EMBL/GenBank/DDBJ databases">
        <title>A degradative enzymes factory behind the ericoid mycorrhizal symbiosis.</title>
        <authorList>
            <consortium name="DOE Joint Genome Institute"/>
            <person name="Martino E."/>
            <person name="Morin E."/>
            <person name="Grelet G."/>
            <person name="Kuo A."/>
            <person name="Kohler A."/>
            <person name="Daghino S."/>
            <person name="Barry K."/>
            <person name="Choi C."/>
            <person name="Cichocki N."/>
            <person name="Clum A."/>
            <person name="Copeland A."/>
            <person name="Hainaut M."/>
            <person name="Haridas S."/>
            <person name="Labutti K."/>
            <person name="Lindquist E."/>
            <person name="Lipzen A."/>
            <person name="Khouja H.-R."/>
            <person name="Murat C."/>
            <person name="Ohm R."/>
            <person name="Olson A."/>
            <person name="Spatafora J."/>
            <person name="Veneault-Fourrey C."/>
            <person name="Henrissat B."/>
            <person name="Grigoriev I."/>
            <person name="Martin F."/>
            <person name="Perotto S."/>
        </authorList>
    </citation>
    <scope>NUCLEOTIDE SEQUENCE [LARGE SCALE GENOMIC DNA]</scope>
    <source>
        <strain evidence="2 3">F</strain>
    </source>
</reference>
<sequence length="84" mass="9227">MARHLNTTPHTPTSKTQHSSRRFSATVKPFLKAPPQPPPSPRHPLGQITASIAFPALPTPTKQPPATPTHHHLYPPSQNKHSHT</sequence>
<evidence type="ECO:0000313" key="2">
    <source>
        <dbReference type="EMBL" id="PMD35175.1"/>
    </source>
</evidence>
<accession>A0A2J6R9K3</accession>
<evidence type="ECO:0000313" key="3">
    <source>
        <dbReference type="Proteomes" id="UP000235786"/>
    </source>
</evidence>
<name>A0A2J6R9K3_HYAVF</name>
<feature type="region of interest" description="Disordered" evidence="1">
    <location>
        <begin position="1"/>
        <end position="84"/>
    </location>
</feature>
<keyword evidence="3" id="KW-1185">Reference proteome</keyword>
<dbReference type="AlphaFoldDB" id="A0A2J6R9K3"/>
<feature type="compositionally biased region" description="Pro residues" evidence="1">
    <location>
        <begin position="57"/>
        <end position="67"/>
    </location>
</feature>
<dbReference type="EMBL" id="KZ613952">
    <property type="protein sequence ID" value="PMD35175.1"/>
    <property type="molecule type" value="Genomic_DNA"/>
</dbReference>
<dbReference type="Proteomes" id="UP000235786">
    <property type="component" value="Unassembled WGS sequence"/>
</dbReference>
<evidence type="ECO:0000256" key="1">
    <source>
        <dbReference type="SAM" id="MobiDB-lite"/>
    </source>
</evidence>
<gene>
    <name evidence="2" type="ORF">L207DRAFT_516113</name>
</gene>
<feature type="compositionally biased region" description="Pro residues" evidence="1">
    <location>
        <begin position="32"/>
        <end position="42"/>
    </location>
</feature>
<feature type="compositionally biased region" description="Polar residues" evidence="1">
    <location>
        <begin position="1"/>
        <end position="17"/>
    </location>
</feature>